<keyword evidence="3 5" id="KW-0238">DNA-binding</keyword>
<dbReference type="Proteomes" id="UP000198406">
    <property type="component" value="Unassembled WGS sequence"/>
</dbReference>
<keyword evidence="9" id="KW-1185">Reference proteome</keyword>
<dbReference type="GO" id="GO:0000981">
    <property type="term" value="F:DNA-binding transcription factor activity, RNA polymerase II-specific"/>
    <property type="evidence" value="ECO:0007669"/>
    <property type="project" value="TreeGrafter"/>
</dbReference>
<proteinExistence type="inferred from homology"/>
<dbReference type="InterPro" id="IPR036388">
    <property type="entry name" value="WH-like_DNA-bd_sf"/>
</dbReference>
<reference evidence="8 9" key="1">
    <citation type="journal article" date="2015" name="Plant Cell">
        <title>Oil accumulation by the oleaginous diatom Fistulifera solaris as revealed by the genome and transcriptome.</title>
        <authorList>
            <person name="Tanaka T."/>
            <person name="Maeda Y."/>
            <person name="Veluchamy A."/>
            <person name="Tanaka M."/>
            <person name="Abida H."/>
            <person name="Marechal E."/>
            <person name="Bowler C."/>
            <person name="Muto M."/>
            <person name="Sunaga Y."/>
            <person name="Tanaka M."/>
            <person name="Yoshino T."/>
            <person name="Taniguchi T."/>
            <person name="Fukuda Y."/>
            <person name="Nemoto M."/>
            <person name="Matsumoto M."/>
            <person name="Wong P.S."/>
            <person name="Aburatani S."/>
            <person name="Fujibuchi W."/>
        </authorList>
    </citation>
    <scope>NUCLEOTIDE SEQUENCE [LARGE SCALE GENOMIC DNA]</scope>
    <source>
        <strain evidence="8 9">JPCC DA0580</strain>
    </source>
</reference>
<evidence type="ECO:0000256" key="6">
    <source>
        <dbReference type="SAM" id="MobiDB-lite"/>
    </source>
</evidence>
<evidence type="ECO:0000256" key="2">
    <source>
        <dbReference type="ARBA" id="ARBA00023015"/>
    </source>
</evidence>
<dbReference type="GO" id="GO:0090575">
    <property type="term" value="C:RNA polymerase II transcription regulator complex"/>
    <property type="evidence" value="ECO:0007669"/>
    <property type="project" value="TreeGrafter"/>
</dbReference>
<comment type="subcellular location">
    <subcellularLocation>
        <location evidence="5">Nucleus</location>
    </subcellularLocation>
</comment>
<evidence type="ECO:0000256" key="4">
    <source>
        <dbReference type="ARBA" id="ARBA00023163"/>
    </source>
</evidence>
<dbReference type="OrthoDB" id="1743261at2759"/>
<dbReference type="Pfam" id="PF02319">
    <property type="entry name" value="WHD_E2F_TDP"/>
    <property type="match status" value="2"/>
</dbReference>
<comment type="caution">
    <text evidence="8">The sequence shown here is derived from an EMBL/GenBank/DDBJ whole genome shotgun (WGS) entry which is preliminary data.</text>
</comment>
<dbReference type="PANTHER" id="PTHR12081:SF7">
    <property type="entry name" value="TRANSCRIPTION FACTOR EFL-3"/>
    <property type="match status" value="1"/>
</dbReference>
<dbReference type="PANTHER" id="PTHR12081">
    <property type="entry name" value="TRANSCRIPTION FACTOR E2F"/>
    <property type="match status" value="1"/>
</dbReference>
<dbReference type="EMBL" id="BDSP01000203">
    <property type="protein sequence ID" value="GAX23770.1"/>
    <property type="molecule type" value="Genomic_DNA"/>
</dbReference>
<evidence type="ECO:0000256" key="5">
    <source>
        <dbReference type="RuleBase" id="RU003796"/>
    </source>
</evidence>
<evidence type="ECO:0000256" key="1">
    <source>
        <dbReference type="ARBA" id="ARBA00010940"/>
    </source>
</evidence>
<feature type="region of interest" description="Disordered" evidence="6">
    <location>
        <begin position="1"/>
        <end position="34"/>
    </location>
</feature>
<gene>
    <name evidence="8" type="ORF">FisN_12Hh348</name>
</gene>
<evidence type="ECO:0000259" key="7">
    <source>
        <dbReference type="SMART" id="SM01372"/>
    </source>
</evidence>
<organism evidence="8 9">
    <name type="scientific">Fistulifera solaris</name>
    <name type="common">Oleaginous diatom</name>
    <dbReference type="NCBI Taxonomy" id="1519565"/>
    <lineage>
        <taxon>Eukaryota</taxon>
        <taxon>Sar</taxon>
        <taxon>Stramenopiles</taxon>
        <taxon>Ochrophyta</taxon>
        <taxon>Bacillariophyta</taxon>
        <taxon>Bacillariophyceae</taxon>
        <taxon>Bacillariophycidae</taxon>
        <taxon>Naviculales</taxon>
        <taxon>Naviculaceae</taxon>
        <taxon>Fistulifera</taxon>
    </lineage>
</organism>
<dbReference type="InterPro" id="IPR036390">
    <property type="entry name" value="WH_DNA-bd_sf"/>
</dbReference>
<evidence type="ECO:0000313" key="8">
    <source>
        <dbReference type="EMBL" id="GAX23770.1"/>
    </source>
</evidence>
<dbReference type="AlphaFoldDB" id="A0A1Z5KBV0"/>
<dbReference type="InterPro" id="IPR003316">
    <property type="entry name" value="E2F_WHTH_DNA-bd_dom"/>
</dbReference>
<feature type="domain" description="E2F/DP family winged-helix DNA-binding" evidence="7">
    <location>
        <begin position="358"/>
        <end position="467"/>
    </location>
</feature>
<accession>A0A1Z5KBV0</accession>
<feature type="compositionally biased region" description="Basic and acidic residues" evidence="6">
    <location>
        <begin position="10"/>
        <end position="33"/>
    </location>
</feature>
<keyword evidence="5" id="KW-0539">Nucleus</keyword>
<dbReference type="SMART" id="SM01372">
    <property type="entry name" value="E2F_TDP"/>
    <property type="match status" value="2"/>
</dbReference>
<protein>
    <submittedName>
        <fullName evidence="8">Transcription factor E2F7/8</fullName>
    </submittedName>
</protein>
<feature type="region of interest" description="Disordered" evidence="6">
    <location>
        <begin position="48"/>
        <end position="71"/>
    </location>
</feature>
<dbReference type="InterPro" id="IPR015633">
    <property type="entry name" value="E2F"/>
</dbReference>
<feature type="region of interest" description="Disordered" evidence="6">
    <location>
        <begin position="158"/>
        <end position="182"/>
    </location>
</feature>
<keyword evidence="2 5" id="KW-0805">Transcription regulation</keyword>
<sequence>MSAAVSKTPEPARRNDNCENDGPRSSERVKDLFSPRSAAALALSSFSKQEPDLVASQTQAPPSSGPPFAQAMPHNISREAAQAAMPQASTDHADVFYERNYDSMPSMIPPSVLRRPGIHPSPPNGVRFHYPPHHHFPPNAPLRLHPMSIPNSMPLRAWTPQHRPMPQQASSGPHQEGAPSFRQPMLHPHLPPYGGRWESHPPVASSYQSQTQVMESKARQASEVQSLVTPTPKKARTADSNYNRKKKSLGLLAETFLSRFQNAPQGTEVFIDKLASELQVERRRIYDVVNILESLRIVIKKGKNAYQWMGTDHLPFMFAILQHDAIYDHAEDAYEFGVISTKPSDEEIHAAKANHDNKESKSLSRLSQLFLRCYLVGHLTLSLPQASDKIHGEETSVNDLAALGSKNRGEVPTDPKLFQQAAMRGLKTKIRRLYDIANVFISMGLLSKVDERSVPLDSRRPRFSWAYHFSAKEIAAVYEQMPESMKRDRDPFHSSSLPLILLQAQENTTNMESVQVKIEPNLPDQLQTASLSQLSNSSDDTTCPLSAEGDIFSKEIKHDPELFSNINVTGGAVDLSSTKRAAPTGGDDGNLLRLRFGSIPGKPVEI</sequence>
<evidence type="ECO:0000313" key="9">
    <source>
        <dbReference type="Proteomes" id="UP000198406"/>
    </source>
</evidence>
<comment type="similarity">
    <text evidence="1 5">Belongs to the E2F/DP family.</text>
</comment>
<dbReference type="GO" id="GO:0000978">
    <property type="term" value="F:RNA polymerase II cis-regulatory region sequence-specific DNA binding"/>
    <property type="evidence" value="ECO:0007669"/>
    <property type="project" value="InterPro"/>
</dbReference>
<dbReference type="SUPFAM" id="SSF46785">
    <property type="entry name" value="Winged helix' DNA-binding domain"/>
    <property type="match status" value="2"/>
</dbReference>
<feature type="region of interest" description="Disordered" evidence="6">
    <location>
        <begin position="213"/>
        <end position="242"/>
    </location>
</feature>
<feature type="domain" description="E2F/DP family winged-helix DNA-binding" evidence="7">
    <location>
        <begin position="244"/>
        <end position="310"/>
    </location>
</feature>
<evidence type="ECO:0000256" key="3">
    <source>
        <dbReference type="ARBA" id="ARBA00023125"/>
    </source>
</evidence>
<keyword evidence="4 5" id="KW-0804">Transcription</keyword>
<dbReference type="Gene3D" id="1.10.10.10">
    <property type="entry name" value="Winged helix-like DNA-binding domain superfamily/Winged helix DNA-binding domain"/>
    <property type="match status" value="2"/>
</dbReference>
<name>A0A1Z5KBV0_FISSO</name>
<dbReference type="InParanoid" id="A0A1Z5KBV0"/>